<dbReference type="CDD" id="cd24032">
    <property type="entry name" value="ASKHA_NBD_TsaB"/>
    <property type="match status" value="1"/>
</dbReference>
<sequence>MKVLAIETSSERASIALLSSGERLTRELLGHANHSEHILSALTALLAEGGCGLGQLDCVAFGSGPGAFTGVRLACGIAQGLALGADLGLVGVCSLAALANQAPGTRIVAATDARMGEIYHAAYEREGDALRELTAPACSLPQELALGEGDWNGIGSAFAAYGDALAERWPGRWLGIAPDAVPRAEDVAVLAAQACRAGRLLAPEDAVPLYVRDKVALTTAERLARGGRA</sequence>
<dbReference type="Gene3D" id="3.30.420.40">
    <property type="match status" value="2"/>
</dbReference>
<dbReference type="EMBL" id="AM406670">
    <property type="protein sequence ID" value="CAL94328.1"/>
    <property type="molecule type" value="Genomic_DNA"/>
</dbReference>
<accession>A1K673</accession>
<proteinExistence type="predicted"/>
<dbReference type="STRING" id="62928.azo1711"/>
<dbReference type="SUPFAM" id="SSF53067">
    <property type="entry name" value="Actin-like ATPase domain"/>
    <property type="match status" value="2"/>
</dbReference>
<dbReference type="RefSeq" id="WP_011765444.1">
    <property type="nucleotide sequence ID" value="NC_008702.1"/>
</dbReference>
<evidence type="ECO:0000259" key="1">
    <source>
        <dbReference type="Pfam" id="PF00814"/>
    </source>
</evidence>
<dbReference type="InterPro" id="IPR000905">
    <property type="entry name" value="Gcp-like_dom"/>
</dbReference>
<gene>
    <name evidence="2" type="ordered locus">azo1711</name>
</gene>
<keyword evidence="3" id="KW-1185">Reference proteome</keyword>
<dbReference type="InterPro" id="IPR022496">
    <property type="entry name" value="T6A_TsaB"/>
</dbReference>
<name>A1K673_AZOSB</name>
<dbReference type="NCBIfam" id="TIGR03725">
    <property type="entry name" value="T6A_YeaZ"/>
    <property type="match status" value="1"/>
</dbReference>
<dbReference type="Proteomes" id="UP000002588">
    <property type="component" value="Chromosome"/>
</dbReference>
<reference evidence="2 3" key="1">
    <citation type="journal article" date="2006" name="Nat. Biotechnol.">
        <title>Complete genome of the mutualistic, N2-fixing grass endophyte Azoarcus sp. strain BH72.</title>
        <authorList>
            <person name="Krause A."/>
            <person name="Ramakumar A."/>
            <person name="Bartels D."/>
            <person name="Battistoni F."/>
            <person name="Bekel T."/>
            <person name="Boch J."/>
            <person name="Boehm M."/>
            <person name="Friedrich F."/>
            <person name="Hurek T."/>
            <person name="Krause L."/>
            <person name="Linke B."/>
            <person name="McHardy A.C."/>
            <person name="Sarkar A."/>
            <person name="Schneiker S."/>
            <person name="Syed A.A."/>
            <person name="Thauer R."/>
            <person name="Vorhoelter F.-J."/>
            <person name="Weidner S."/>
            <person name="Puehler A."/>
            <person name="Reinhold-Hurek B."/>
            <person name="Kaiser O."/>
            <person name="Goesmann A."/>
        </authorList>
    </citation>
    <scope>NUCLEOTIDE SEQUENCE [LARGE SCALE GENOMIC DNA]</scope>
    <source>
        <strain evidence="2 3">BH72</strain>
    </source>
</reference>
<feature type="domain" description="Gcp-like" evidence="1">
    <location>
        <begin position="32"/>
        <end position="145"/>
    </location>
</feature>
<evidence type="ECO:0000313" key="3">
    <source>
        <dbReference type="Proteomes" id="UP000002588"/>
    </source>
</evidence>
<dbReference type="eggNOG" id="COG1214">
    <property type="taxonomic scope" value="Bacteria"/>
</dbReference>
<dbReference type="InterPro" id="IPR043129">
    <property type="entry name" value="ATPase_NBD"/>
</dbReference>
<dbReference type="AlphaFoldDB" id="A1K673"/>
<dbReference type="Pfam" id="PF00814">
    <property type="entry name" value="TsaD"/>
    <property type="match status" value="1"/>
</dbReference>
<dbReference type="KEGG" id="azo:azo1711"/>
<dbReference type="HOGENOM" id="CLU_064886_2_0_4"/>
<organism evidence="2 3">
    <name type="scientific">Azoarcus sp. (strain BH72)</name>
    <dbReference type="NCBI Taxonomy" id="418699"/>
    <lineage>
        <taxon>Bacteria</taxon>
        <taxon>Pseudomonadati</taxon>
        <taxon>Pseudomonadota</taxon>
        <taxon>Betaproteobacteria</taxon>
        <taxon>Rhodocyclales</taxon>
        <taxon>Zoogloeaceae</taxon>
        <taxon>Azoarcus</taxon>
    </lineage>
</organism>
<evidence type="ECO:0000313" key="2">
    <source>
        <dbReference type="EMBL" id="CAL94328.1"/>
    </source>
</evidence>
<dbReference type="GO" id="GO:0002949">
    <property type="term" value="P:tRNA threonylcarbamoyladenosine modification"/>
    <property type="evidence" value="ECO:0007669"/>
    <property type="project" value="InterPro"/>
</dbReference>
<protein>
    <submittedName>
        <fullName evidence="2">Conserved hypothetical glycoprotease</fullName>
    </submittedName>
</protein>